<dbReference type="Gene3D" id="2.60.40.230">
    <property type="entry name" value="Neocarzinostatin-like"/>
    <property type="match status" value="1"/>
</dbReference>
<evidence type="ECO:0000256" key="1">
    <source>
        <dbReference type="SAM" id="MobiDB-lite"/>
    </source>
</evidence>
<keyword evidence="2" id="KW-0472">Membrane</keyword>
<evidence type="ECO:0008006" key="6">
    <source>
        <dbReference type="Google" id="ProtNLM"/>
    </source>
</evidence>
<keyword evidence="5" id="KW-1185">Reference proteome</keyword>
<keyword evidence="3" id="KW-0732">Signal</keyword>
<reference evidence="4" key="1">
    <citation type="journal article" date="2014" name="Int. J. Syst. Evol. Microbiol.">
        <title>Complete genome sequence of Corynebacterium casei LMG S-19264T (=DSM 44701T), isolated from a smear-ripened cheese.</title>
        <authorList>
            <consortium name="US DOE Joint Genome Institute (JGI-PGF)"/>
            <person name="Walter F."/>
            <person name="Albersmeier A."/>
            <person name="Kalinowski J."/>
            <person name="Ruckert C."/>
        </authorList>
    </citation>
    <scope>NUCLEOTIDE SEQUENCE</scope>
    <source>
        <strain evidence="4">JCM 4059</strain>
    </source>
</reference>
<protein>
    <recommendedName>
        <fullName evidence="6">Neocarzinostatin family protein</fullName>
    </recommendedName>
</protein>
<reference evidence="4" key="2">
    <citation type="submission" date="2020-09" db="EMBL/GenBank/DDBJ databases">
        <authorList>
            <person name="Sun Q."/>
            <person name="Ohkuma M."/>
        </authorList>
    </citation>
    <scope>NUCLEOTIDE SEQUENCE</scope>
    <source>
        <strain evidence="4">JCM 4059</strain>
    </source>
</reference>
<evidence type="ECO:0000313" key="5">
    <source>
        <dbReference type="Proteomes" id="UP000638313"/>
    </source>
</evidence>
<dbReference type="AlphaFoldDB" id="A0A919B6Y2"/>
<feature type="chain" id="PRO_5037356133" description="Neocarzinostatin family protein" evidence="3">
    <location>
        <begin position="31"/>
        <end position="355"/>
    </location>
</feature>
<keyword evidence="2" id="KW-1133">Transmembrane helix</keyword>
<proteinExistence type="predicted"/>
<dbReference type="Proteomes" id="UP000638313">
    <property type="component" value="Unassembled WGS sequence"/>
</dbReference>
<comment type="caution">
    <text evidence="4">The sequence shown here is derived from an EMBL/GenBank/DDBJ whole genome shotgun (WGS) entry which is preliminary data.</text>
</comment>
<dbReference type="RefSeq" id="WP_190132103.1">
    <property type="nucleotide sequence ID" value="NZ_BNBD01000013.1"/>
</dbReference>
<gene>
    <name evidence="4" type="ORF">GCM10010218_51600</name>
</gene>
<feature type="compositionally biased region" description="Low complexity" evidence="1">
    <location>
        <begin position="320"/>
        <end position="348"/>
    </location>
</feature>
<dbReference type="EMBL" id="BNBD01000013">
    <property type="protein sequence ID" value="GHF63864.1"/>
    <property type="molecule type" value="Genomic_DNA"/>
</dbReference>
<feature type="region of interest" description="Disordered" evidence="1">
    <location>
        <begin position="290"/>
        <end position="355"/>
    </location>
</feature>
<evidence type="ECO:0000313" key="4">
    <source>
        <dbReference type="EMBL" id="GHF63864.1"/>
    </source>
</evidence>
<name>A0A919B6Y2_9ACTN</name>
<feature type="signal peptide" evidence="3">
    <location>
        <begin position="1"/>
        <end position="30"/>
    </location>
</feature>
<evidence type="ECO:0000256" key="2">
    <source>
        <dbReference type="SAM" id="Phobius"/>
    </source>
</evidence>
<sequence>MNTPGARRTRTALATAALLAVLPCATPTRAAEPEPAPAPALTLDHPEAAPGSALRLTGTGWRPGALVMLIICGQNMAGGTNACANGDGRTATVGADGRFRGRLPVVGPPVPCPCLVHAATVTGPAGVADAGLVVTGHPVAALPARRGGERLGVLDARLEGADGLLTWFGAPPRRRLVVTVANLGTGEARDPVFRLGTARGVLAPAWEERPWRGTVAPGGRERIVLDVELTAGAHGDYTVSLGHDGRVLAEQPWRVGWPWGVTLFWALLCVVVPLAVHRAGMAVVDQVRPRRPPRLPEAPAALPPGLPWFRPGTVPPPYDAPEAAPEAAPENAGAPGAEAPGAPPKGAGDVSGRRP</sequence>
<feature type="transmembrane region" description="Helical" evidence="2">
    <location>
        <begin position="256"/>
        <end position="276"/>
    </location>
</feature>
<evidence type="ECO:0000256" key="3">
    <source>
        <dbReference type="SAM" id="SignalP"/>
    </source>
</evidence>
<accession>A0A919B6Y2</accession>
<organism evidence="4 5">
    <name type="scientific">Streptomyces mashuensis</name>
    <dbReference type="NCBI Taxonomy" id="33904"/>
    <lineage>
        <taxon>Bacteria</taxon>
        <taxon>Bacillati</taxon>
        <taxon>Actinomycetota</taxon>
        <taxon>Actinomycetes</taxon>
        <taxon>Kitasatosporales</taxon>
        <taxon>Streptomycetaceae</taxon>
        <taxon>Streptomyces</taxon>
    </lineage>
</organism>
<keyword evidence="2" id="KW-0812">Transmembrane</keyword>